<reference evidence="1 2" key="1">
    <citation type="submission" date="2016-07" db="EMBL/GenBank/DDBJ databases">
        <title>Multi-omics approach to identify versatile polysaccharide utilization systems of a marine flavobacterium Gramella flava.</title>
        <authorList>
            <person name="Tang K."/>
        </authorList>
    </citation>
    <scope>NUCLEOTIDE SEQUENCE [LARGE SCALE GENOMIC DNA]</scope>
    <source>
        <strain evidence="1 2">JLT2011</strain>
    </source>
</reference>
<dbReference type="EMBL" id="CP016359">
    <property type="protein sequence ID" value="APU67902.1"/>
    <property type="molecule type" value="Genomic_DNA"/>
</dbReference>
<protein>
    <submittedName>
        <fullName evidence="1">Uncharacterized protein</fullName>
    </submittedName>
</protein>
<dbReference type="STRING" id="1229726.GRFL_1178"/>
<proteinExistence type="predicted"/>
<keyword evidence="2" id="KW-1185">Reference proteome</keyword>
<name>A0A1L7I473_9FLAO</name>
<dbReference type="AlphaFoldDB" id="A0A1L7I473"/>
<dbReference type="Proteomes" id="UP000186230">
    <property type="component" value="Chromosome"/>
</dbReference>
<accession>A0A1L7I473</accession>
<dbReference type="KEGG" id="gfl:GRFL_1178"/>
<evidence type="ECO:0000313" key="2">
    <source>
        <dbReference type="Proteomes" id="UP000186230"/>
    </source>
</evidence>
<organism evidence="1 2">
    <name type="scientific">Christiangramia flava JLT2011</name>
    <dbReference type="NCBI Taxonomy" id="1229726"/>
    <lineage>
        <taxon>Bacteria</taxon>
        <taxon>Pseudomonadati</taxon>
        <taxon>Bacteroidota</taxon>
        <taxon>Flavobacteriia</taxon>
        <taxon>Flavobacteriales</taxon>
        <taxon>Flavobacteriaceae</taxon>
        <taxon>Christiangramia</taxon>
    </lineage>
</organism>
<sequence length="42" mass="4821">MFSHFSEKFGAKVSQETLKTKKVSIVLITTRNFCDIFVSRPV</sequence>
<gene>
    <name evidence="1" type="ORF">GRFL_1178</name>
</gene>
<evidence type="ECO:0000313" key="1">
    <source>
        <dbReference type="EMBL" id="APU67902.1"/>
    </source>
</evidence>